<evidence type="ECO:0000256" key="4">
    <source>
        <dbReference type="ARBA" id="ARBA00022737"/>
    </source>
</evidence>
<dbReference type="InterPro" id="IPR051676">
    <property type="entry name" value="UPF0053_domain"/>
</dbReference>
<dbReference type="InterPro" id="IPR002550">
    <property type="entry name" value="CNNM"/>
</dbReference>
<evidence type="ECO:0000259" key="11">
    <source>
        <dbReference type="PROSITE" id="PS51371"/>
    </source>
</evidence>
<reference evidence="13 14" key="1">
    <citation type="journal article" date="2016" name="Nat. Commun.">
        <title>Thousands of microbial genomes shed light on interconnected biogeochemical processes in an aquifer system.</title>
        <authorList>
            <person name="Anantharaman K."/>
            <person name="Brown C.T."/>
            <person name="Hug L.A."/>
            <person name="Sharon I."/>
            <person name="Castelle C.J."/>
            <person name="Probst A.J."/>
            <person name="Thomas B.C."/>
            <person name="Singh A."/>
            <person name="Wilkins M.J."/>
            <person name="Karaoz U."/>
            <person name="Brodie E.L."/>
            <person name="Williams K.H."/>
            <person name="Hubbard S.S."/>
            <person name="Banfield J.F."/>
        </authorList>
    </citation>
    <scope>NUCLEOTIDE SEQUENCE [LARGE SCALE GENOMIC DNA]</scope>
</reference>
<evidence type="ECO:0000256" key="5">
    <source>
        <dbReference type="ARBA" id="ARBA00022989"/>
    </source>
</evidence>
<evidence type="ECO:0000256" key="10">
    <source>
        <dbReference type="SAM" id="Phobius"/>
    </source>
</evidence>
<dbReference type="Pfam" id="PF03471">
    <property type="entry name" value="CorC_HlyC"/>
    <property type="match status" value="1"/>
</dbReference>
<feature type="transmembrane region" description="Helical" evidence="10">
    <location>
        <begin position="95"/>
        <end position="115"/>
    </location>
</feature>
<gene>
    <name evidence="13" type="ORF">A2777_03355</name>
</gene>
<evidence type="ECO:0000259" key="12">
    <source>
        <dbReference type="PROSITE" id="PS51846"/>
    </source>
</evidence>
<dbReference type="GO" id="GO:0005886">
    <property type="term" value="C:plasma membrane"/>
    <property type="evidence" value="ECO:0007669"/>
    <property type="project" value="UniProtKB-SubCell"/>
</dbReference>
<dbReference type="InterPro" id="IPR016169">
    <property type="entry name" value="FAD-bd_PCMH_sub2"/>
</dbReference>
<dbReference type="PANTHER" id="PTHR43099">
    <property type="entry name" value="UPF0053 PROTEIN YRKA"/>
    <property type="match status" value="1"/>
</dbReference>
<dbReference type="InterPro" id="IPR005170">
    <property type="entry name" value="Transptr-assoc_dom"/>
</dbReference>
<feature type="domain" description="CNNM transmembrane" evidence="12">
    <location>
        <begin position="1"/>
        <end position="196"/>
    </location>
</feature>
<evidence type="ECO:0000256" key="8">
    <source>
        <dbReference type="PROSITE-ProRule" id="PRU00703"/>
    </source>
</evidence>
<keyword evidence="2" id="KW-1003">Cell membrane</keyword>
<dbReference type="Proteomes" id="UP000177354">
    <property type="component" value="Unassembled WGS sequence"/>
</dbReference>
<evidence type="ECO:0000256" key="9">
    <source>
        <dbReference type="PROSITE-ProRule" id="PRU01193"/>
    </source>
</evidence>
<dbReference type="Pfam" id="PF00571">
    <property type="entry name" value="CBS"/>
    <property type="match status" value="1"/>
</dbReference>
<dbReference type="InterPro" id="IPR000644">
    <property type="entry name" value="CBS_dom"/>
</dbReference>
<evidence type="ECO:0000256" key="1">
    <source>
        <dbReference type="ARBA" id="ARBA00004651"/>
    </source>
</evidence>
<dbReference type="InterPro" id="IPR036318">
    <property type="entry name" value="FAD-bd_PCMH-like_sf"/>
</dbReference>
<accession>A0A1F5Z4A9</accession>
<dbReference type="PROSITE" id="PS51371">
    <property type="entry name" value="CBS"/>
    <property type="match status" value="1"/>
</dbReference>
<dbReference type="PANTHER" id="PTHR43099:SF2">
    <property type="entry name" value="UPF0053 PROTEIN YRKA"/>
    <property type="match status" value="1"/>
</dbReference>
<protein>
    <recommendedName>
        <fullName evidence="15">Hemolysin</fullName>
    </recommendedName>
</protein>
<keyword evidence="3 9" id="KW-0812">Transmembrane</keyword>
<dbReference type="SUPFAM" id="SSF56176">
    <property type="entry name" value="FAD-binding/transporter-associated domain-like"/>
    <property type="match status" value="1"/>
</dbReference>
<dbReference type="Gene3D" id="3.10.580.10">
    <property type="entry name" value="CBS-domain"/>
    <property type="match status" value="1"/>
</dbReference>
<comment type="subcellular location">
    <subcellularLocation>
        <location evidence="1">Cell membrane</location>
        <topology evidence="1">Multi-pass membrane protein</topology>
    </subcellularLocation>
</comment>
<evidence type="ECO:0000256" key="2">
    <source>
        <dbReference type="ARBA" id="ARBA00022475"/>
    </source>
</evidence>
<keyword evidence="7 9" id="KW-0472">Membrane</keyword>
<dbReference type="Pfam" id="PF01595">
    <property type="entry name" value="CNNM"/>
    <property type="match status" value="1"/>
</dbReference>
<proteinExistence type="predicted"/>
<dbReference type="InterPro" id="IPR046342">
    <property type="entry name" value="CBS_dom_sf"/>
</dbReference>
<keyword evidence="4" id="KW-0677">Repeat</keyword>
<feature type="transmembrane region" description="Helical" evidence="10">
    <location>
        <begin position="6"/>
        <end position="24"/>
    </location>
</feature>
<sequence length="434" mass="48557">MELIIILLLIIISGIFAMTEIAIVSSRKSKLQQMAQKGNDNAKKALELANNPNKLLSTVQIGITFVGIFTGAYSGETLTRYLSYFLSRIPILGNYSDIVSLVTVVSIITYLSLVFGELVPKRLALSNPEAIAAFMAKFMHRLSNFSFPVINLLSRSTDKILDLFKVKSSDNSQITEDEVKMLIKEGARVGVFNLAQKDIVERTFRLSDQKANMLMTPRKEIKWLEINQKEKVLRKIISDNPHSYFPVCKNNIDKIIGVVRTKEILISYLTDEKLDLTKSIHKPIFIPESMNALKVFELFKKSGIHIALVVDEYGNTGGLLTITDLLEAIVGDIPTIDELPAREITPRDDGSWLVDGLVSVEDFKDHFKISKFPDEGSGIFHTVGGFVMHRIGRVPKEGNSVEFAGFNIEVVDMDGNRVDKILVKKPAGKILKKR</sequence>
<evidence type="ECO:0000256" key="6">
    <source>
        <dbReference type="ARBA" id="ARBA00023122"/>
    </source>
</evidence>
<dbReference type="AlphaFoldDB" id="A0A1F5Z4A9"/>
<dbReference type="GO" id="GO:0050660">
    <property type="term" value="F:flavin adenine dinucleotide binding"/>
    <property type="evidence" value="ECO:0007669"/>
    <property type="project" value="InterPro"/>
</dbReference>
<organism evidence="13 14">
    <name type="scientific">Candidatus Gottesmanbacteria bacterium RIFCSPHIGHO2_01_FULL_40_15</name>
    <dbReference type="NCBI Taxonomy" id="1798376"/>
    <lineage>
        <taxon>Bacteria</taxon>
        <taxon>Candidatus Gottesmaniibacteriota</taxon>
    </lineage>
</organism>
<dbReference type="PROSITE" id="PS51846">
    <property type="entry name" value="CNNM"/>
    <property type="match status" value="1"/>
</dbReference>
<dbReference type="CDD" id="cd04590">
    <property type="entry name" value="CBS_pair_CorC_HlyC_assoc"/>
    <property type="match status" value="1"/>
</dbReference>
<keyword evidence="5 9" id="KW-1133">Transmembrane helix</keyword>
<dbReference type="InterPro" id="IPR044751">
    <property type="entry name" value="Ion_transp-like_CBS"/>
</dbReference>
<keyword evidence="6 8" id="KW-0129">CBS domain</keyword>
<name>A0A1F5Z4A9_9BACT</name>
<evidence type="ECO:0000313" key="14">
    <source>
        <dbReference type="Proteomes" id="UP000177354"/>
    </source>
</evidence>
<dbReference type="EMBL" id="MFJF01000011">
    <property type="protein sequence ID" value="OGG07154.1"/>
    <property type="molecule type" value="Genomic_DNA"/>
</dbReference>
<dbReference type="SUPFAM" id="SSF54631">
    <property type="entry name" value="CBS-domain pair"/>
    <property type="match status" value="1"/>
</dbReference>
<evidence type="ECO:0008006" key="15">
    <source>
        <dbReference type="Google" id="ProtNLM"/>
    </source>
</evidence>
<dbReference type="FunFam" id="3.30.465.10:FF:000023">
    <property type="entry name" value="Magnesium and cobalt transporter"/>
    <property type="match status" value="1"/>
</dbReference>
<feature type="domain" description="CBS" evidence="11">
    <location>
        <begin position="276"/>
        <end position="335"/>
    </location>
</feature>
<evidence type="ECO:0000256" key="3">
    <source>
        <dbReference type="ARBA" id="ARBA00022692"/>
    </source>
</evidence>
<dbReference type="SMART" id="SM01091">
    <property type="entry name" value="CorC_HlyC"/>
    <property type="match status" value="1"/>
</dbReference>
<dbReference type="Gene3D" id="3.30.465.10">
    <property type="match status" value="1"/>
</dbReference>
<evidence type="ECO:0000313" key="13">
    <source>
        <dbReference type="EMBL" id="OGG07154.1"/>
    </source>
</evidence>
<evidence type="ECO:0000256" key="7">
    <source>
        <dbReference type="ARBA" id="ARBA00023136"/>
    </source>
</evidence>
<comment type="caution">
    <text evidence="13">The sequence shown here is derived from an EMBL/GenBank/DDBJ whole genome shotgun (WGS) entry which is preliminary data.</text>
</comment>